<comment type="subcellular location">
    <subcellularLocation>
        <location evidence="1">Nucleus</location>
    </subcellularLocation>
</comment>
<evidence type="ECO:0000256" key="2">
    <source>
        <dbReference type="ARBA" id="ARBA00022723"/>
    </source>
</evidence>
<dbReference type="Gene3D" id="3.30.160.60">
    <property type="entry name" value="Classic Zinc Finger"/>
    <property type="match status" value="2"/>
</dbReference>
<organism evidence="9 10">
    <name type="scientific">Petrolisthes cinctipes</name>
    <name type="common">Flat porcelain crab</name>
    <dbReference type="NCBI Taxonomy" id="88211"/>
    <lineage>
        <taxon>Eukaryota</taxon>
        <taxon>Metazoa</taxon>
        <taxon>Ecdysozoa</taxon>
        <taxon>Arthropoda</taxon>
        <taxon>Crustacea</taxon>
        <taxon>Multicrustacea</taxon>
        <taxon>Malacostraca</taxon>
        <taxon>Eumalacostraca</taxon>
        <taxon>Eucarida</taxon>
        <taxon>Decapoda</taxon>
        <taxon>Pleocyemata</taxon>
        <taxon>Anomura</taxon>
        <taxon>Galatheoidea</taxon>
        <taxon>Porcellanidae</taxon>
        <taxon>Petrolisthes</taxon>
    </lineage>
</organism>
<dbReference type="GO" id="GO:0008270">
    <property type="term" value="F:zinc ion binding"/>
    <property type="evidence" value="ECO:0007669"/>
    <property type="project" value="UniProtKB-KW"/>
</dbReference>
<comment type="caution">
    <text evidence="9">The sequence shown here is derived from an EMBL/GenBank/DDBJ whole genome shotgun (WGS) entry which is preliminary data.</text>
</comment>
<dbReference type="InterPro" id="IPR036236">
    <property type="entry name" value="Znf_C2H2_sf"/>
</dbReference>
<dbReference type="InterPro" id="IPR013087">
    <property type="entry name" value="Znf_C2H2_type"/>
</dbReference>
<evidence type="ECO:0000256" key="7">
    <source>
        <dbReference type="PROSITE-ProRule" id="PRU00042"/>
    </source>
</evidence>
<dbReference type="Proteomes" id="UP001286313">
    <property type="component" value="Unassembled WGS sequence"/>
</dbReference>
<accession>A0AAE1FDD9</accession>
<dbReference type="PANTHER" id="PTHR24394:SF44">
    <property type="entry name" value="ZINC FINGER PROTEIN 271-LIKE"/>
    <property type="match status" value="1"/>
</dbReference>
<keyword evidence="3" id="KW-0677">Repeat</keyword>
<dbReference type="GO" id="GO:0005634">
    <property type="term" value="C:nucleus"/>
    <property type="evidence" value="ECO:0007669"/>
    <property type="project" value="UniProtKB-SubCell"/>
</dbReference>
<dbReference type="FunFam" id="3.30.160.60:FF:000100">
    <property type="entry name" value="Zinc finger 45-like"/>
    <property type="match status" value="1"/>
</dbReference>
<reference evidence="9" key="1">
    <citation type="submission" date="2023-10" db="EMBL/GenBank/DDBJ databases">
        <title>Genome assemblies of two species of porcelain crab, Petrolisthes cinctipes and Petrolisthes manimaculis (Anomura: Porcellanidae).</title>
        <authorList>
            <person name="Angst P."/>
        </authorList>
    </citation>
    <scope>NUCLEOTIDE SEQUENCE</scope>
    <source>
        <strain evidence="9">PB745_01</strain>
        <tissue evidence="9">Gill</tissue>
    </source>
</reference>
<dbReference type="AlphaFoldDB" id="A0AAE1FDD9"/>
<dbReference type="EMBL" id="JAWQEG010002387">
    <property type="protein sequence ID" value="KAK3872309.1"/>
    <property type="molecule type" value="Genomic_DNA"/>
</dbReference>
<dbReference type="PROSITE" id="PS00028">
    <property type="entry name" value="ZINC_FINGER_C2H2_1"/>
    <property type="match status" value="2"/>
</dbReference>
<keyword evidence="10" id="KW-1185">Reference proteome</keyword>
<protein>
    <recommendedName>
        <fullName evidence="8">C2H2-type domain-containing protein</fullName>
    </recommendedName>
</protein>
<dbReference type="Pfam" id="PF00096">
    <property type="entry name" value="zf-C2H2"/>
    <property type="match status" value="2"/>
</dbReference>
<evidence type="ECO:0000256" key="4">
    <source>
        <dbReference type="ARBA" id="ARBA00022771"/>
    </source>
</evidence>
<dbReference type="PROSITE" id="PS50157">
    <property type="entry name" value="ZINC_FINGER_C2H2_2"/>
    <property type="match status" value="2"/>
</dbReference>
<evidence type="ECO:0000313" key="10">
    <source>
        <dbReference type="Proteomes" id="UP001286313"/>
    </source>
</evidence>
<keyword evidence="5" id="KW-0862">Zinc</keyword>
<sequence>MITAQKSLLSHHQSPVSLRQAGQQVLWTKADCFSFQGPVGWLGLSRHHPVEAQKLGLGGGGVGDPARNPLQSGGLAIPHSSQTPPDAHLRPFSCSYCNSRFKTRQHLTQHQRLHTGEKPYACNHCWARFTQMTPLKRHIAKFHLDVALQSQTSSSIKM</sequence>
<dbReference type="SUPFAM" id="SSF57667">
    <property type="entry name" value="beta-beta-alpha zinc fingers"/>
    <property type="match status" value="1"/>
</dbReference>
<keyword evidence="4 7" id="KW-0863">Zinc-finger</keyword>
<evidence type="ECO:0000259" key="8">
    <source>
        <dbReference type="PROSITE" id="PS50157"/>
    </source>
</evidence>
<proteinExistence type="predicted"/>
<evidence type="ECO:0000256" key="6">
    <source>
        <dbReference type="ARBA" id="ARBA00023242"/>
    </source>
</evidence>
<evidence type="ECO:0000256" key="1">
    <source>
        <dbReference type="ARBA" id="ARBA00004123"/>
    </source>
</evidence>
<evidence type="ECO:0000256" key="5">
    <source>
        <dbReference type="ARBA" id="ARBA00022833"/>
    </source>
</evidence>
<evidence type="ECO:0000313" key="9">
    <source>
        <dbReference type="EMBL" id="KAK3872309.1"/>
    </source>
</evidence>
<keyword evidence="6" id="KW-0539">Nucleus</keyword>
<dbReference type="PANTHER" id="PTHR24394">
    <property type="entry name" value="ZINC FINGER PROTEIN"/>
    <property type="match status" value="1"/>
</dbReference>
<gene>
    <name evidence="9" type="ORF">Pcinc_022612</name>
</gene>
<feature type="domain" description="C2H2-type" evidence="8">
    <location>
        <begin position="92"/>
        <end position="119"/>
    </location>
</feature>
<feature type="domain" description="C2H2-type" evidence="8">
    <location>
        <begin position="120"/>
        <end position="143"/>
    </location>
</feature>
<dbReference type="FunFam" id="3.30.160.60:FF:000145">
    <property type="entry name" value="Zinc finger protein 574"/>
    <property type="match status" value="1"/>
</dbReference>
<dbReference type="GO" id="GO:0000981">
    <property type="term" value="F:DNA-binding transcription factor activity, RNA polymerase II-specific"/>
    <property type="evidence" value="ECO:0007669"/>
    <property type="project" value="TreeGrafter"/>
</dbReference>
<dbReference type="SMART" id="SM00355">
    <property type="entry name" value="ZnF_C2H2"/>
    <property type="match status" value="2"/>
</dbReference>
<name>A0AAE1FDD9_PETCI</name>
<evidence type="ECO:0000256" key="3">
    <source>
        <dbReference type="ARBA" id="ARBA00022737"/>
    </source>
</evidence>
<keyword evidence="2" id="KW-0479">Metal-binding</keyword>